<gene>
    <name evidence="1" type="ORF">FN846DRAFT_889441</name>
</gene>
<protein>
    <submittedName>
        <fullName evidence="1">Uncharacterized protein</fullName>
    </submittedName>
</protein>
<keyword evidence="2" id="KW-1185">Reference proteome</keyword>
<dbReference type="AlphaFoldDB" id="A0A5J5EZK7"/>
<sequence length="184" mass="19841">MWKMPGHMVDQVLDGVEVVVRVRAYILEVMMSYHDEEHVLYLVGKLIARTSVPRLFPQPATNGLWHPSSTTWQTPGSLRRQLLSSPPSTTAAAGCTRSIPPTVRGPWFTLSPHCDIYNAGCPKASACPHGTAAALRQAGSALLADGADPEAVVVFHNNPSSQHEYWGSVDSRMTVAHLAADAGC</sequence>
<comment type="caution">
    <text evidence="1">The sequence shown here is derived from an EMBL/GenBank/DDBJ whole genome shotgun (WGS) entry which is preliminary data.</text>
</comment>
<evidence type="ECO:0000313" key="2">
    <source>
        <dbReference type="Proteomes" id="UP000326924"/>
    </source>
</evidence>
<evidence type="ECO:0000313" key="1">
    <source>
        <dbReference type="EMBL" id="KAA8908528.1"/>
    </source>
</evidence>
<dbReference type="InParanoid" id="A0A5J5EZK7"/>
<name>A0A5J5EZK7_9PEZI</name>
<dbReference type="Proteomes" id="UP000326924">
    <property type="component" value="Unassembled WGS sequence"/>
</dbReference>
<organism evidence="1 2">
    <name type="scientific">Sphaerosporella brunnea</name>
    <dbReference type="NCBI Taxonomy" id="1250544"/>
    <lineage>
        <taxon>Eukaryota</taxon>
        <taxon>Fungi</taxon>
        <taxon>Dikarya</taxon>
        <taxon>Ascomycota</taxon>
        <taxon>Pezizomycotina</taxon>
        <taxon>Pezizomycetes</taxon>
        <taxon>Pezizales</taxon>
        <taxon>Pyronemataceae</taxon>
        <taxon>Sphaerosporella</taxon>
    </lineage>
</organism>
<dbReference type="EMBL" id="VXIS01000067">
    <property type="protein sequence ID" value="KAA8908528.1"/>
    <property type="molecule type" value="Genomic_DNA"/>
</dbReference>
<reference evidence="1 2" key="1">
    <citation type="submission" date="2019-09" db="EMBL/GenBank/DDBJ databases">
        <title>Draft genome of the ectomycorrhizal ascomycete Sphaerosporella brunnea.</title>
        <authorList>
            <consortium name="DOE Joint Genome Institute"/>
            <person name="Benucci G.M."/>
            <person name="Marozzi G."/>
            <person name="Antonielli L."/>
            <person name="Sanchez S."/>
            <person name="Marco P."/>
            <person name="Wang X."/>
            <person name="Falini L.B."/>
            <person name="Barry K."/>
            <person name="Haridas S."/>
            <person name="Lipzen A."/>
            <person name="Labutti K."/>
            <person name="Grigoriev I.V."/>
            <person name="Murat C."/>
            <person name="Martin F."/>
            <person name="Albertini E."/>
            <person name="Donnini D."/>
            <person name="Bonito G."/>
        </authorList>
    </citation>
    <scope>NUCLEOTIDE SEQUENCE [LARGE SCALE GENOMIC DNA]</scope>
    <source>
        <strain evidence="1 2">Sb_GMNB300</strain>
    </source>
</reference>
<accession>A0A5J5EZK7</accession>
<proteinExistence type="predicted"/>